<keyword evidence="2" id="KW-0560">Oxidoreductase</keyword>
<dbReference type="RefSeq" id="WP_124539673.1">
    <property type="nucleotide sequence ID" value="NZ_QUSW01000002.1"/>
</dbReference>
<proteinExistence type="inferred from homology"/>
<dbReference type="GO" id="GO:0016491">
    <property type="term" value="F:oxidoreductase activity"/>
    <property type="evidence" value="ECO:0007669"/>
    <property type="project" value="UniProtKB-KW"/>
</dbReference>
<name>A0A3N7HSN6_9BURK</name>
<dbReference type="InterPro" id="IPR020904">
    <property type="entry name" value="Sc_DH/Rdtase_CS"/>
</dbReference>
<dbReference type="PROSITE" id="PS00061">
    <property type="entry name" value="ADH_SHORT"/>
    <property type="match status" value="1"/>
</dbReference>
<evidence type="ECO:0000256" key="2">
    <source>
        <dbReference type="ARBA" id="ARBA00023002"/>
    </source>
</evidence>
<dbReference type="Pfam" id="PF00106">
    <property type="entry name" value="adh_short"/>
    <property type="match status" value="1"/>
</dbReference>
<comment type="caution">
    <text evidence="5">The sequence shown here is derived from an EMBL/GenBank/DDBJ whole genome shotgun (WGS) entry which is preliminary data.</text>
</comment>
<evidence type="ECO:0000256" key="1">
    <source>
        <dbReference type="ARBA" id="ARBA00006484"/>
    </source>
</evidence>
<dbReference type="PANTHER" id="PTHR42901">
    <property type="entry name" value="ALCOHOL DEHYDROGENASE"/>
    <property type="match status" value="1"/>
</dbReference>
<dbReference type="PRINTS" id="PR00081">
    <property type="entry name" value="GDHRDH"/>
</dbReference>
<dbReference type="InterPro" id="IPR002347">
    <property type="entry name" value="SDR_fam"/>
</dbReference>
<feature type="domain" description="Ketoreductase" evidence="4">
    <location>
        <begin position="13"/>
        <end position="193"/>
    </location>
</feature>
<comment type="similarity">
    <text evidence="1 3">Belongs to the short-chain dehydrogenases/reductases (SDR) family.</text>
</comment>
<reference evidence="5 6" key="1">
    <citation type="submission" date="2018-08" db="EMBL/GenBank/DDBJ databases">
        <authorList>
            <person name="Khan S.A."/>
            <person name="Jeon C.O."/>
            <person name="Chun B.H."/>
            <person name="Jeong S.E."/>
        </authorList>
    </citation>
    <scope>NUCLEOTIDE SEQUENCE [LARGE SCALE GENOMIC DNA]</scope>
    <source>
        <strain evidence="5 6">S-16</strain>
    </source>
</reference>
<gene>
    <name evidence="5" type="ORF">DZC73_07770</name>
</gene>
<accession>A0A3N7HSN6</accession>
<dbReference type="Gene3D" id="3.40.50.720">
    <property type="entry name" value="NAD(P)-binding Rossmann-like Domain"/>
    <property type="match status" value="1"/>
</dbReference>
<organism evidence="5 6">
    <name type="scientific">Piscinibacter terrae</name>
    <dbReference type="NCBI Taxonomy" id="2496871"/>
    <lineage>
        <taxon>Bacteria</taxon>
        <taxon>Pseudomonadati</taxon>
        <taxon>Pseudomonadota</taxon>
        <taxon>Betaproteobacteria</taxon>
        <taxon>Burkholderiales</taxon>
        <taxon>Sphaerotilaceae</taxon>
        <taxon>Piscinibacter</taxon>
    </lineage>
</organism>
<evidence type="ECO:0000256" key="3">
    <source>
        <dbReference type="RuleBase" id="RU000363"/>
    </source>
</evidence>
<evidence type="ECO:0000313" key="6">
    <source>
        <dbReference type="Proteomes" id="UP000267464"/>
    </source>
</evidence>
<protein>
    <submittedName>
        <fullName evidence="5">SDR family oxidoreductase</fullName>
    </submittedName>
</protein>
<dbReference type="SMART" id="SM00822">
    <property type="entry name" value="PKS_KR"/>
    <property type="match status" value="1"/>
</dbReference>
<dbReference type="PRINTS" id="PR00080">
    <property type="entry name" value="SDRFAMILY"/>
</dbReference>
<keyword evidence="6" id="KW-1185">Reference proteome</keyword>
<dbReference type="SUPFAM" id="SSF51735">
    <property type="entry name" value="NAD(P)-binding Rossmann-fold domains"/>
    <property type="match status" value="1"/>
</dbReference>
<reference evidence="5 6" key="2">
    <citation type="submission" date="2018-12" db="EMBL/GenBank/DDBJ databases">
        <title>Rhizobacter gummiphilus sp. nov., a rubber-degrading bacterium isolated from the soil of a botanical garden in Japan.</title>
        <authorList>
            <person name="Shunsuke S.S."/>
        </authorList>
    </citation>
    <scope>NUCLEOTIDE SEQUENCE [LARGE SCALE GENOMIC DNA]</scope>
    <source>
        <strain evidence="5 6">S-16</strain>
    </source>
</reference>
<dbReference type="InterPro" id="IPR036291">
    <property type="entry name" value="NAD(P)-bd_dom_sf"/>
</dbReference>
<dbReference type="EMBL" id="QUSW01000002">
    <property type="protein sequence ID" value="RQP24773.1"/>
    <property type="molecule type" value="Genomic_DNA"/>
</dbReference>
<dbReference type="AlphaFoldDB" id="A0A3N7HSN6"/>
<dbReference type="OrthoDB" id="9810734at2"/>
<sequence length="272" mass="28020">MATRKSSKPVQGLTALVTGASSGIGESLARCFAADGHDLVLVARSADKLQTLAEKLGGEHGVRVTVLPADLSKPDAAKKLRTALQRKKIAIDVLVNNAGVLDHGAFTGIAAEKHQALIDLNISGLTAMLAHFLPAMIERGRGRILNVASIASFQPVPSLATYAASKAFVLSLTESLAEELKGTGVTVTALCPGITATGMLTGATDSNPHLANLPGFVVGDVDAVAAEGYKACMNGEVIKVPGAVNLAAILAARASPKWIVRKITGSVFRKAL</sequence>
<evidence type="ECO:0000259" key="4">
    <source>
        <dbReference type="SMART" id="SM00822"/>
    </source>
</evidence>
<evidence type="ECO:0000313" key="5">
    <source>
        <dbReference type="EMBL" id="RQP24773.1"/>
    </source>
</evidence>
<dbReference type="CDD" id="cd05233">
    <property type="entry name" value="SDR_c"/>
    <property type="match status" value="1"/>
</dbReference>
<dbReference type="Proteomes" id="UP000267464">
    <property type="component" value="Unassembled WGS sequence"/>
</dbReference>
<dbReference type="InterPro" id="IPR057326">
    <property type="entry name" value="KR_dom"/>
</dbReference>
<dbReference type="PANTHER" id="PTHR42901:SF1">
    <property type="entry name" value="ALCOHOL DEHYDROGENASE"/>
    <property type="match status" value="1"/>
</dbReference>
<dbReference type="PIRSF" id="PIRSF000126">
    <property type="entry name" value="11-beta-HSD1"/>
    <property type="match status" value="1"/>
</dbReference>